<evidence type="ECO:0000256" key="8">
    <source>
        <dbReference type="ARBA" id="ARBA00023288"/>
    </source>
</evidence>
<dbReference type="AlphaFoldDB" id="A0A9P6WH91"/>
<comment type="caution">
    <text evidence="12">The sequence shown here is derived from an EMBL/GenBank/DDBJ whole genome shotgun (WGS) entry which is preliminary data.</text>
</comment>
<evidence type="ECO:0000256" key="9">
    <source>
        <dbReference type="ARBA" id="ARBA00023289"/>
    </source>
</evidence>
<dbReference type="InterPro" id="IPR015898">
    <property type="entry name" value="G-protein_gamma-like_dom"/>
</dbReference>
<keyword evidence="9" id="KW-0636">Prenylation</keyword>
<dbReference type="EMBL" id="PUHR01000004">
    <property type="protein sequence ID" value="KAG0672192.1"/>
    <property type="molecule type" value="Genomic_DNA"/>
</dbReference>
<dbReference type="SMART" id="SM01224">
    <property type="entry name" value="G_gamma"/>
    <property type="match status" value="1"/>
</dbReference>
<dbReference type="GO" id="GO:0031681">
    <property type="term" value="F:G-protein beta-subunit binding"/>
    <property type="evidence" value="ECO:0007669"/>
    <property type="project" value="InterPro"/>
</dbReference>
<dbReference type="SUPFAM" id="SSF48670">
    <property type="entry name" value="Transducin (heterotrimeric G protein), gamma chain"/>
    <property type="match status" value="1"/>
</dbReference>
<comment type="subcellular location">
    <subcellularLocation>
        <location evidence="1">Membrane</location>
    </subcellularLocation>
</comment>
<dbReference type="Proteomes" id="UP000750334">
    <property type="component" value="Unassembled WGS sequence"/>
</dbReference>
<dbReference type="InterPro" id="IPR041848">
    <property type="entry name" value="Ste18_fungal"/>
</dbReference>
<name>A0A9P6WH91_MAUEX</name>
<evidence type="ECO:0000313" key="12">
    <source>
        <dbReference type="EMBL" id="KAG0672192.1"/>
    </source>
</evidence>
<keyword evidence="4" id="KW-0488">Methylation</keyword>
<evidence type="ECO:0000259" key="11">
    <source>
        <dbReference type="SMART" id="SM01224"/>
    </source>
</evidence>
<keyword evidence="8" id="KW-0449">Lipoprotein</keyword>
<keyword evidence="7" id="KW-0807">Transducer</keyword>
<keyword evidence="13" id="KW-1185">Reference proteome</keyword>
<dbReference type="PANTHER" id="PTHR28189:SF1">
    <property type="entry name" value="GUANINE NUCLEOTIDE-BINDING PROTEIN SUBUNIT GAMMA"/>
    <property type="match status" value="1"/>
</dbReference>
<evidence type="ECO:0000256" key="7">
    <source>
        <dbReference type="ARBA" id="ARBA00023224"/>
    </source>
</evidence>
<evidence type="ECO:0000256" key="2">
    <source>
        <dbReference type="ARBA" id="ARBA00007431"/>
    </source>
</evidence>
<accession>A0A9P6WH91</accession>
<dbReference type="SMART" id="SM00224">
    <property type="entry name" value="GGL"/>
    <property type="match status" value="1"/>
</dbReference>
<keyword evidence="6" id="KW-0564">Palmitate</keyword>
<proteinExistence type="inferred from homology"/>
<evidence type="ECO:0000259" key="10">
    <source>
        <dbReference type="SMART" id="SM00224"/>
    </source>
</evidence>
<evidence type="ECO:0000256" key="3">
    <source>
        <dbReference type="ARBA" id="ARBA00016111"/>
    </source>
</evidence>
<sequence>MTQTLAIEQQQQQLMVKIKYLKLKRINDLNEKLRSELGRDRITASNACLSLINYTTNHTDYTLPDVWGHLEPGKNHFRDAVRLRRANKHPTQSDSAGCCTIV</sequence>
<keyword evidence="5" id="KW-0472">Membrane</keyword>
<dbReference type="GO" id="GO:0005834">
    <property type="term" value="C:heterotrimeric G-protein complex"/>
    <property type="evidence" value="ECO:0007669"/>
    <property type="project" value="TreeGrafter"/>
</dbReference>
<evidence type="ECO:0000256" key="1">
    <source>
        <dbReference type="ARBA" id="ARBA00004370"/>
    </source>
</evidence>
<protein>
    <recommendedName>
        <fullName evidence="3">Guanine nucleotide-binding protein subunit gamma</fullName>
    </recommendedName>
</protein>
<dbReference type="OrthoDB" id="19232at2759"/>
<dbReference type="Pfam" id="PF00631">
    <property type="entry name" value="G-gamma"/>
    <property type="match status" value="1"/>
</dbReference>
<evidence type="ECO:0000313" key="13">
    <source>
        <dbReference type="Proteomes" id="UP000750334"/>
    </source>
</evidence>
<feature type="domain" description="G protein gamma" evidence="11">
    <location>
        <begin position="19"/>
        <end position="101"/>
    </location>
</feature>
<feature type="domain" description="G protein gamma" evidence="10">
    <location>
        <begin position="23"/>
        <end position="86"/>
    </location>
</feature>
<reference evidence="12 13" key="1">
    <citation type="submission" date="2020-11" db="EMBL/GenBank/DDBJ databases">
        <title>Kefir isolates.</title>
        <authorList>
            <person name="Marcisauskas S."/>
            <person name="Kim Y."/>
            <person name="Blasche S."/>
        </authorList>
    </citation>
    <scope>NUCLEOTIDE SEQUENCE [LARGE SCALE GENOMIC DNA]</scope>
    <source>
        <strain evidence="12 13">OG2</strain>
    </source>
</reference>
<evidence type="ECO:0000256" key="4">
    <source>
        <dbReference type="ARBA" id="ARBA00022481"/>
    </source>
</evidence>
<dbReference type="Gene3D" id="4.10.260.10">
    <property type="entry name" value="Transducin (heterotrimeric G protein), gamma chain"/>
    <property type="match status" value="1"/>
</dbReference>
<organism evidence="12 13">
    <name type="scientific">Maudiozyma exigua</name>
    <name type="common">Yeast</name>
    <name type="synonym">Kazachstania exigua</name>
    <dbReference type="NCBI Taxonomy" id="34358"/>
    <lineage>
        <taxon>Eukaryota</taxon>
        <taxon>Fungi</taxon>
        <taxon>Dikarya</taxon>
        <taxon>Ascomycota</taxon>
        <taxon>Saccharomycotina</taxon>
        <taxon>Saccharomycetes</taxon>
        <taxon>Saccharomycetales</taxon>
        <taxon>Saccharomycetaceae</taxon>
        <taxon>Maudiozyma</taxon>
    </lineage>
</organism>
<gene>
    <name evidence="12" type="ORF">C6P45_003667</name>
</gene>
<dbReference type="PANTHER" id="PTHR28189">
    <property type="entry name" value="GUANINE NUCLEOTIDE-BINDING PROTEIN SUBUNIT GAMMA"/>
    <property type="match status" value="1"/>
</dbReference>
<dbReference type="GO" id="GO:0007186">
    <property type="term" value="P:G protein-coupled receptor signaling pathway"/>
    <property type="evidence" value="ECO:0007669"/>
    <property type="project" value="InterPro"/>
</dbReference>
<dbReference type="InterPro" id="IPR036284">
    <property type="entry name" value="GGL_sf"/>
</dbReference>
<evidence type="ECO:0000256" key="6">
    <source>
        <dbReference type="ARBA" id="ARBA00023139"/>
    </source>
</evidence>
<evidence type="ECO:0000256" key="5">
    <source>
        <dbReference type="ARBA" id="ARBA00023136"/>
    </source>
</evidence>
<comment type="similarity">
    <text evidence="2">Belongs to the G protein gamma family.</text>
</comment>
<dbReference type="GO" id="GO:0000750">
    <property type="term" value="P:pheromone-dependent signal transduction involved in conjugation with cellular fusion"/>
    <property type="evidence" value="ECO:0007669"/>
    <property type="project" value="InterPro"/>
</dbReference>